<accession>A0A336MRX6</accession>
<dbReference type="Pfam" id="PF00024">
    <property type="entry name" value="PAN_1"/>
    <property type="match status" value="2"/>
</dbReference>
<dbReference type="VEuPathDB" id="VectorBase:CSON005481"/>
<feature type="region of interest" description="Disordered" evidence="1">
    <location>
        <begin position="550"/>
        <end position="630"/>
    </location>
</feature>
<feature type="domain" description="Apple" evidence="2">
    <location>
        <begin position="444"/>
        <end position="533"/>
    </location>
</feature>
<feature type="compositionally biased region" description="Low complexity" evidence="1">
    <location>
        <begin position="231"/>
        <end position="249"/>
    </location>
</feature>
<dbReference type="PROSITE" id="PS50948">
    <property type="entry name" value="PAN"/>
    <property type="match status" value="3"/>
</dbReference>
<feature type="compositionally biased region" description="Polar residues" evidence="1">
    <location>
        <begin position="212"/>
        <end position="226"/>
    </location>
</feature>
<evidence type="ECO:0000259" key="2">
    <source>
        <dbReference type="PROSITE" id="PS50948"/>
    </source>
</evidence>
<reference evidence="3" key="1">
    <citation type="submission" date="2018-07" db="EMBL/GenBank/DDBJ databases">
        <authorList>
            <person name="Quirk P.G."/>
            <person name="Krulwich T.A."/>
        </authorList>
    </citation>
    <scope>NUCLEOTIDE SEQUENCE</scope>
</reference>
<evidence type="ECO:0000256" key="1">
    <source>
        <dbReference type="SAM" id="MobiDB-lite"/>
    </source>
</evidence>
<proteinExistence type="predicted"/>
<dbReference type="CDD" id="cd01099">
    <property type="entry name" value="PAN_AP_HGF"/>
    <property type="match status" value="3"/>
</dbReference>
<feature type="compositionally biased region" description="Low complexity" evidence="1">
    <location>
        <begin position="200"/>
        <end position="211"/>
    </location>
</feature>
<dbReference type="PANTHER" id="PTHR47327:SF13">
    <property type="entry name" value="APPLE DOMAIN-CONTAINING PROTEIN"/>
    <property type="match status" value="1"/>
</dbReference>
<feature type="region of interest" description="Disordered" evidence="1">
    <location>
        <begin position="291"/>
        <end position="316"/>
    </location>
</feature>
<feature type="compositionally biased region" description="Pro residues" evidence="1">
    <location>
        <begin position="567"/>
        <end position="593"/>
    </location>
</feature>
<feature type="region of interest" description="Disordered" evidence="1">
    <location>
        <begin position="128"/>
        <end position="271"/>
    </location>
</feature>
<dbReference type="Pfam" id="PF14295">
    <property type="entry name" value="PAN_4"/>
    <property type="match status" value="1"/>
</dbReference>
<feature type="region of interest" description="Disordered" evidence="1">
    <location>
        <begin position="348"/>
        <end position="439"/>
    </location>
</feature>
<evidence type="ECO:0000313" key="3">
    <source>
        <dbReference type="EMBL" id="SSX32820.1"/>
    </source>
</evidence>
<organism evidence="3">
    <name type="scientific">Culicoides sonorensis</name>
    <name type="common">Biting midge</name>
    <dbReference type="NCBI Taxonomy" id="179676"/>
    <lineage>
        <taxon>Eukaryota</taxon>
        <taxon>Metazoa</taxon>
        <taxon>Ecdysozoa</taxon>
        <taxon>Arthropoda</taxon>
        <taxon>Hexapoda</taxon>
        <taxon>Insecta</taxon>
        <taxon>Pterygota</taxon>
        <taxon>Neoptera</taxon>
        <taxon>Endopterygota</taxon>
        <taxon>Diptera</taxon>
        <taxon>Nematocera</taxon>
        <taxon>Chironomoidea</taxon>
        <taxon>Ceratopogonidae</taxon>
        <taxon>Ceratopogoninae</taxon>
        <taxon>Culicoides</taxon>
        <taxon>Monoculicoides</taxon>
    </lineage>
</organism>
<dbReference type="InterPro" id="IPR052774">
    <property type="entry name" value="Celegans_DevNeuronal_Protein"/>
</dbReference>
<protein>
    <submittedName>
        <fullName evidence="3">CSON005481 protein</fullName>
    </submittedName>
</protein>
<dbReference type="OMA" id="RDQWRPC"/>
<dbReference type="InterPro" id="IPR003609">
    <property type="entry name" value="Pan_app"/>
</dbReference>
<dbReference type="GO" id="GO:0009653">
    <property type="term" value="P:anatomical structure morphogenesis"/>
    <property type="evidence" value="ECO:0007669"/>
    <property type="project" value="TreeGrafter"/>
</dbReference>
<feature type="compositionally biased region" description="Low complexity" evidence="1">
    <location>
        <begin position="168"/>
        <end position="192"/>
    </location>
</feature>
<feature type="compositionally biased region" description="Low complexity" evidence="1">
    <location>
        <begin position="374"/>
        <end position="399"/>
    </location>
</feature>
<dbReference type="Gene3D" id="3.50.4.10">
    <property type="entry name" value="Hepatocyte Growth Factor"/>
    <property type="match status" value="4"/>
</dbReference>
<feature type="compositionally biased region" description="Polar residues" evidence="1">
    <location>
        <begin position="136"/>
        <end position="167"/>
    </location>
</feature>
<dbReference type="PANTHER" id="PTHR47327">
    <property type="entry name" value="FI18240P1-RELATED"/>
    <property type="match status" value="1"/>
</dbReference>
<feature type="compositionally biased region" description="Pro residues" evidence="1">
    <location>
        <begin position="361"/>
        <end position="373"/>
    </location>
</feature>
<feature type="domain" description="Apple" evidence="2">
    <location>
        <begin position="921"/>
        <end position="1008"/>
    </location>
</feature>
<dbReference type="SMART" id="SM00473">
    <property type="entry name" value="PAN_AP"/>
    <property type="match status" value="4"/>
</dbReference>
<feature type="compositionally biased region" description="Low complexity" evidence="1">
    <location>
        <begin position="551"/>
        <end position="566"/>
    </location>
</feature>
<feature type="region of interest" description="Disordered" evidence="1">
    <location>
        <begin position="650"/>
        <end position="671"/>
    </location>
</feature>
<feature type="domain" description="Apple" evidence="2">
    <location>
        <begin position="819"/>
        <end position="902"/>
    </location>
</feature>
<name>A0A336MRX6_CULSO</name>
<dbReference type="SUPFAM" id="SSF57414">
    <property type="entry name" value="Hairpin loop containing domain-like"/>
    <property type="match status" value="2"/>
</dbReference>
<dbReference type="EMBL" id="UFQT01002160">
    <property type="protein sequence ID" value="SSX32820.1"/>
    <property type="molecule type" value="Genomic_DNA"/>
</dbReference>
<sequence>MYKNYLKDRRRLFLVVLTLTNIISYQFTLIECLTVGGDYENGCYDLNQEKVMIKFEKAFRISDTPHLNTCFNLCDNDQQCKIVAFGLDENRGNGTCMLSMFEPDEKDLTLFEPRFNLYSRKRDCHAIPQPGIGSTPFETAGTTSHTQWTSVTGVSDKTQFTTTSGEYPTTSPGTGPQSPGPTQSYPSSSSTTDNEYYGNTQTQSHQQSTTSRYGSSPIDNRYTTTERYPAGGSSRPHYGSSSSQPSSSGYEAGNSQSSNKPPTAYGTGYSTGHAEARPGYYGGTATAHGYDGWPSREREREQGYGGHPNAIGGTYYPYPSQYPTYQYSMPYEKNYPMPNYPMGPPTAPTSGSYPGYQRPYQPSPSAPSYPSNPSPHYGGSGGSSPSYPSAGTGSGQSASGYGGAKPSPDVIKNGTRPELSGYGQAPSSSGGYNVHEPDQEKKPCFRRALAGKKVAGHYVKKTLICERVSDCQRECADERRFRCEGFNYRLDPTGRGQGDCELIEAPLSQIDLYGNGGSNLMVHPDYDYYERDRSASPACYQPSGCIDCGSRRPTTTTNRPNEIYRPYPVPAPPAPPSSYPVRPPAYPSHPGPPSSGYGQRPGTAVDVYRPSPGIYESRPPLYPDRPSHVSQPYYPGSYEQPRPQYGNIDRLGTEEPEYYRPGPQNKPEEPVYYGYPAPKPPHPMKPSYPAPAPPPRQPYMPYLIGKGQEYGMYGGGFSHAGYYHKGHADYWGLDGGTKRKDGPFNYNSLVGGHGNAMYGFGGQGNGYSYGGTAPSIMPQGNYQGHPAIPSHSNVPSGGGYYSGGNSGSQWSRRPGADDCSVKSSEGFRLHKGVVKTIMSVPSVRECEKMCASESGFKCQTYSYRYNPIARDNCLLCDRPFTHLDIYADLEPDRDFDIYSMSDDPQICKPENYPSKDFNAQCFFRSIDSSRFYAGVVRESLTVKSIGECELQCLKTDKFTCRAFTFRYGPQALNSIPENCQLSDWPVREMDQKRHMIPDPSFDVYERASYGHGCEIRPMNDDKGNKNKLCYLGYGSPAKLLSSSIKKVISVPTELDCKNECARFRETTSFKCLSFSYGMKATTFNCELSDLDQSELKLGINYAHVNDRDYWLFAWNPYDYSCRDKVATQNNNRINSDRRIDVFKDPGEMALMHFTVNGKPCRFGTKCEKNLISGFYSCEIEGGEIGSWDYCCRNDHPCGYSQGFDYPWCYVGDSSDQWRKCSDRYFPTTVRPAHQITSLPSSKQENIAFLQPPPKPGGLQPKEIIKEMPKLWPVTYFYSEGPPVNSTEISNFIDCKRDTC</sequence>
<gene>
    <name evidence="3" type="primary">CSON005481</name>
</gene>